<keyword evidence="1 4" id="KW-0349">Heme</keyword>
<dbReference type="RefSeq" id="WP_070732195.1">
    <property type="nucleotide sequence ID" value="NZ_MDZC01000015.1"/>
</dbReference>
<evidence type="ECO:0000256" key="3">
    <source>
        <dbReference type="ARBA" id="ARBA00023004"/>
    </source>
</evidence>
<evidence type="ECO:0000256" key="5">
    <source>
        <dbReference type="SAM" id="SignalP"/>
    </source>
</evidence>
<protein>
    <submittedName>
        <fullName evidence="7">Cytochrome C</fullName>
    </submittedName>
</protein>
<dbReference type="EMBL" id="MDZC01000015">
    <property type="protein sequence ID" value="OGX88518.1"/>
    <property type="molecule type" value="Genomic_DNA"/>
</dbReference>
<dbReference type="PROSITE" id="PS51007">
    <property type="entry name" value="CYTC"/>
    <property type="match status" value="1"/>
</dbReference>
<dbReference type="Pfam" id="PF00034">
    <property type="entry name" value="Cytochrom_C"/>
    <property type="match status" value="1"/>
</dbReference>
<keyword evidence="8" id="KW-1185">Reference proteome</keyword>
<dbReference type="GO" id="GO:0046872">
    <property type="term" value="F:metal ion binding"/>
    <property type="evidence" value="ECO:0007669"/>
    <property type="project" value="UniProtKB-KW"/>
</dbReference>
<evidence type="ECO:0000256" key="4">
    <source>
        <dbReference type="PROSITE-ProRule" id="PRU00433"/>
    </source>
</evidence>
<evidence type="ECO:0000256" key="1">
    <source>
        <dbReference type="ARBA" id="ARBA00022617"/>
    </source>
</evidence>
<gene>
    <name evidence="7" type="ORF">BEN48_09000</name>
</gene>
<keyword evidence="3 4" id="KW-0408">Iron</keyword>
<dbReference type="SUPFAM" id="SSF46626">
    <property type="entry name" value="Cytochrome c"/>
    <property type="match status" value="1"/>
</dbReference>
<feature type="domain" description="Cytochrome c" evidence="6">
    <location>
        <begin position="42"/>
        <end position="130"/>
    </location>
</feature>
<comment type="caution">
    <text evidence="7">The sequence shown here is derived from an EMBL/GenBank/DDBJ whole genome shotgun (WGS) entry which is preliminary data.</text>
</comment>
<name>A0A1G1TCF6_9BACT</name>
<feature type="signal peptide" evidence="5">
    <location>
        <begin position="1"/>
        <end position="20"/>
    </location>
</feature>
<dbReference type="PANTHER" id="PTHR35008:SF4">
    <property type="entry name" value="BLL4482 PROTEIN"/>
    <property type="match status" value="1"/>
</dbReference>
<feature type="chain" id="PRO_5009579234" evidence="5">
    <location>
        <begin position="21"/>
        <end position="151"/>
    </location>
</feature>
<dbReference type="Proteomes" id="UP000177791">
    <property type="component" value="Unassembled WGS sequence"/>
</dbReference>
<dbReference type="OrthoDB" id="9811395at2"/>
<dbReference type="GO" id="GO:0020037">
    <property type="term" value="F:heme binding"/>
    <property type="evidence" value="ECO:0007669"/>
    <property type="project" value="InterPro"/>
</dbReference>
<evidence type="ECO:0000256" key="2">
    <source>
        <dbReference type="ARBA" id="ARBA00022723"/>
    </source>
</evidence>
<evidence type="ECO:0000313" key="8">
    <source>
        <dbReference type="Proteomes" id="UP000177791"/>
    </source>
</evidence>
<dbReference type="InterPro" id="IPR051459">
    <property type="entry name" value="Cytochrome_c-type_DH"/>
</dbReference>
<dbReference type="PANTHER" id="PTHR35008">
    <property type="entry name" value="BLL4482 PROTEIN-RELATED"/>
    <property type="match status" value="1"/>
</dbReference>
<reference evidence="7 8" key="1">
    <citation type="submission" date="2016-08" db="EMBL/GenBank/DDBJ databases">
        <title>Hymenobacter coccineus sp. nov., Hymenobacter lapidarius sp. nov. and Hymenobacter glacialis sp. nov., isolated from Antarctic soil.</title>
        <authorList>
            <person name="Sedlacek I."/>
            <person name="Kralova S."/>
            <person name="Kyrova K."/>
            <person name="Maslanova I."/>
            <person name="Stankova E."/>
            <person name="Vrbovska V."/>
            <person name="Nemec M."/>
            <person name="Bartak M."/>
            <person name="Svec P."/>
            <person name="Busse H.-J."/>
            <person name="Pantucek R."/>
        </authorList>
    </citation>
    <scope>NUCLEOTIDE SEQUENCE [LARGE SCALE GENOMIC DNA]</scope>
    <source>
        <strain evidence="7 8">CCM 8648</strain>
    </source>
</reference>
<dbReference type="Gene3D" id="1.10.760.10">
    <property type="entry name" value="Cytochrome c-like domain"/>
    <property type="match status" value="1"/>
</dbReference>
<proteinExistence type="predicted"/>
<keyword evidence="2 4" id="KW-0479">Metal-binding</keyword>
<sequence length="151" mass="15885">MKQLMFVLGALAWAATPAAAQKKPVSKARSAAKPAAAAIPAASLALGKTLYVQNCLSCHQADGGGVDRINAPLTKTTWVLGDKAPLVKVLLNGMQGVEIDGERYANVMPAFDYLTDQQLADVLTYVRNSFGNKASAVKATEVKAVRAANKK</sequence>
<evidence type="ECO:0000313" key="7">
    <source>
        <dbReference type="EMBL" id="OGX88518.1"/>
    </source>
</evidence>
<dbReference type="InterPro" id="IPR036909">
    <property type="entry name" value="Cyt_c-like_dom_sf"/>
</dbReference>
<evidence type="ECO:0000259" key="6">
    <source>
        <dbReference type="PROSITE" id="PS51007"/>
    </source>
</evidence>
<organism evidence="7 8">
    <name type="scientific">Hymenobacter glacialis</name>
    <dbReference type="NCBI Taxonomy" id="1908236"/>
    <lineage>
        <taxon>Bacteria</taxon>
        <taxon>Pseudomonadati</taxon>
        <taxon>Bacteroidota</taxon>
        <taxon>Cytophagia</taxon>
        <taxon>Cytophagales</taxon>
        <taxon>Hymenobacteraceae</taxon>
        <taxon>Hymenobacter</taxon>
    </lineage>
</organism>
<keyword evidence="5" id="KW-0732">Signal</keyword>
<dbReference type="InterPro" id="IPR009056">
    <property type="entry name" value="Cyt_c-like_dom"/>
</dbReference>
<dbReference type="AlphaFoldDB" id="A0A1G1TCF6"/>
<dbReference type="GO" id="GO:0009055">
    <property type="term" value="F:electron transfer activity"/>
    <property type="evidence" value="ECO:0007669"/>
    <property type="project" value="InterPro"/>
</dbReference>
<accession>A0A1G1TCF6</accession>
<dbReference type="STRING" id="1908236.BEN48_09000"/>